<dbReference type="EMBL" id="JARKIF010000022">
    <property type="protein sequence ID" value="KAJ7616651.1"/>
    <property type="molecule type" value="Genomic_DNA"/>
</dbReference>
<evidence type="ECO:0000313" key="2">
    <source>
        <dbReference type="EMBL" id="KAJ7616651.1"/>
    </source>
</evidence>
<evidence type="ECO:0000313" key="3">
    <source>
        <dbReference type="Proteomes" id="UP001221142"/>
    </source>
</evidence>
<feature type="compositionally biased region" description="Low complexity" evidence="1">
    <location>
        <begin position="702"/>
        <end position="722"/>
    </location>
</feature>
<comment type="caution">
    <text evidence="2">The sequence shown here is derived from an EMBL/GenBank/DDBJ whole genome shotgun (WGS) entry which is preliminary data.</text>
</comment>
<feature type="compositionally biased region" description="Acidic residues" evidence="1">
    <location>
        <begin position="936"/>
        <end position="946"/>
    </location>
</feature>
<feature type="compositionally biased region" description="Pro residues" evidence="1">
    <location>
        <begin position="576"/>
        <end position="585"/>
    </location>
</feature>
<reference evidence="2" key="1">
    <citation type="submission" date="2023-03" db="EMBL/GenBank/DDBJ databases">
        <title>Massive genome expansion in bonnet fungi (Mycena s.s.) driven by repeated elements and novel gene families across ecological guilds.</title>
        <authorList>
            <consortium name="Lawrence Berkeley National Laboratory"/>
            <person name="Harder C.B."/>
            <person name="Miyauchi S."/>
            <person name="Viragh M."/>
            <person name="Kuo A."/>
            <person name="Thoen E."/>
            <person name="Andreopoulos B."/>
            <person name="Lu D."/>
            <person name="Skrede I."/>
            <person name="Drula E."/>
            <person name="Henrissat B."/>
            <person name="Morin E."/>
            <person name="Kohler A."/>
            <person name="Barry K."/>
            <person name="LaButti K."/>
            <person name="Morin E."/>
            <person name="Salamov A."/>
            <person name="Lipzen A."/>
            <person name="Mereny Z."/>
            <person name="Hegedus B."/>
            <person name="Baldrian P."/>
            <person name="Stursova M."/>
            <person name="Weitz H."/>
            <person name="Taylor A."/>
            <person name="Grigoriev I.V."/>
            <person name="Nagy L.G."/>
            <person name="Martin F."/>
            <person name="Kauserud H."/>
        </authorList>
    </citation>
    <scope>NUCLEOTIDE SEQUENCE</scope>
    <source>
        <strain evidence="2">9284</strain>
    </source>
</reference>
<organism evidence="2 3">
    <name type="scientific">Roridomyces roridus</name>
    <dbReference type="NCBI Taxonomy" id="1738132"/>
    <lineage>
        <taxon>Eukaryota</taxon>
        <taxon>Fungi</taxon>
        <taxon>Dikarya</taxon>
        <taxon>Basidiomycota</taxon>
        <taxon>Agaricomycotina</taxon>
        <taxon>Agaricomycetes</taxon>
        <taxon>Agaricomycetidae</taxon>
        <taxon>Agaricales</taxon>
        <taxon>Marasmiineae</taxon>
        <taxon>Mycenaceae</taxon>
        <taxon>Roridomyces</taxon>
    </lineage>
</organism>
<evidence type="ECO:0000256" key="1">
    <source>
        <dbReference type="SAM" id="MobiDB-lite"/>
    </source>
</evidence>
<feature type="compositionally biased region" description="Basic and acidic residues" evidence="1">
    <location>
        <begin position="730"/>
        <end position="739"/>
    </location>
</feature>
<feature type="compositionally biased region" description="Basic and acidic residues" evidence="1">
    <location>
        <begin position="666"/>
        <end position="691"/>
    </location>
</feature>
<dbReference type="Proteomes" id="UP001221142">
    <property type="component" value="Unassembled WGS sequence"/>
</dbReference>
<sequence length="982" mass="107538">MASTPPAGTKTPPTTTTALSITKGTVASHDQSVEAPAASSASSAIGTKSATIATSRGDGYKGKALRSWPQLPPEIIRLIANFHLELAAPTQNLPNTWEPRFYPRDTLRNGHRPWPFAPRTIFMAARDTRTLELLMSVCPQWGVAIEHHSFWNAALNAIDPLDQYPHYGWAQPPPAPEHSSSAPAPGPVKLTPYIHFRNLIQASCLPCLLNGPSGWSHGLAQGRRIINGVPRLGTITVCKPHAERRSATFFYCGVCLRDGDLARRLGQDALRFAQEQVLRAERAVRDRQPGAEIQRQRAAEAARVAYDEAARLTNVMPAECLGVNEDEGVFRGIHATCKTCRIEWLCRQAMTAADEREKEVRGEGEMLLKTLGMARNRPGVLGPMDPQVRDAVMVYLDLAEGTISSVLSLAIDRGWLSSQTRWVELMGQALASRKLTAAAEGAEYAAGLLGRNAGRRGRRGKSVSPASLGEHDLDLLEEYDYEDEDSELDESDDEREATSALEKTITEMALGDWARGRILDGSWVDPADIWYRSDNPDFPVQAVHPVPWAVSPPPSPVDLESPAGDSPSMPTVNAHPGPPSPPPPSYALAEAAHHGHIRQMRVVLLPVLRNIVRRIVVECALDASEGVVGAPDPAMRATRMSLADVVRELREEEGVWFDGVDWSERRKNARKDAEAREREEEDAQRARRLTDGSDDSSEDGTSRTSDTGSSATVHSTPTLGTTPTPPPPEEPTKETLQERTHGQPTIAVMPVLHPPRLLRPIPHVPDTIEHLPPYSMESLRLVWREACAPLYHCRCTVCERAMAAAQAAQGGTPVNVPPAPAPVVPAVVTDTDRDKSPLVLHLPAEDDAQGLDVGSVVSFVEESDLVSKLEDEEYHRGYDDDQLAVSARKRSVDELESEESADDVTRDRGGTPPKRARTGEREYNTTGFFKRRSEELDGDTDSDDTTSEGHPYKRARSEVAESPPASRDSEQETPTPAVRRPR</sequence>
<dbReference type="AlphaFoldDB" id="A0AAD7BBV8"/>
<feature type="region of interest" description="Disordered" evidence="1">
    <location>
        <begin position="887"/>
        <end position="982"/>
    </location>
</feature>
<gene>
    <name evidence="2" type="ORF">FB45DRAFT_1064031</name>
</gene>
<name>A0AAD7BBV8_9AGAR</name>
<protein>
    <submittedName>
        <fullName evidence="2">Uncharacterized protein</fullName>
    </submittedName>
</protein>
<proteinExistence type="predicted"/>
<keyword evidence="3" id="KW-1185">Reference proteome</keyword>
<accession>A0AAD7BBV8</accession>
<feature type="region of interest" description="Disordered" evidence="1">
    <location>
        <begin position="666"/>
        <end position="739"/>
    </location>
</feature>
<feature type="region of interest" description="Disordered" evidence="1">
    <location>
        <begin position="551"/>
        <end position="588"/>
    </location>
</feature>